<dbReference type="SUPFAM" id="SSF103084">
    <property type="entry name" value="Holliday junction resolvase RusA"/>
    <property type="match status" value="1"/>
</dbReference>
<dbReference type="EMBL" id="AP011121">
    <property type="protein sequence ID" value="BAH98979.1"/>
    <property type="molecule type" value="Genomic_DNA"/>
</dbReference>
<dbReference type="eggNOG" id="COG4570">
    <property type="taxonomic scope" value="Bacteria"/>
</dbReference>
<proteinExistence type="predicted"/>
<dbReference type="InterPro" id="IPR008822">
    <property type="entry name" value="Endonuclease_RusA-like"/>
</dbReference>
<sequence length="151" mass="16567">MPTNFVCTKHCRKQPFPCTACPFRTILSGMKSAASDCPVYRLTIPGLLRAKGRPRFGNGRTFTYAKTVQAEKHIQRHAIEQIGKPCLTGPLHVSLMINIAPPPSWSRKKTADALAGRILPTSRPDIDNQMKTAADALNGIAWKDDAQIVDA</sequence>
<evidence type="ECO:0000313" key="2">
    <source>
        <dbReference type="Proteomes" id="UP000000948"/>
    </source>
</evidence>
<dbReference type="HOGENOM" id="CLU_124338_1_0_5"/>
<accession>C7JFF8</accession>
<name>C7JFF8_ACEP3</name>
<organism evidence="1 2">
    <name type="scientific">Acetobacter pasteurianus (strain NBRC 105184 / IFO 3283-01)</name>
    <dbReference type="NCBI Taxonomy" id="634452"/>
    <lineage>
        <taxon>Bacteria</taxon>
        <taxon>Pseudomonadati</taxon>
        <taxon>Pseudomonadota</taxon>
        <taxon>Alphaproteobacteria</taxon>
        <taxon>Acetobacterales</taxon>
        <taxon>Acetobacteraceae</taxon>
        <taxon>Acetobacter</taxon>
    </lineage>
</organism>
<dbReference type="GO" id="GO:0006281">
    <property type="term" value="P:DNA repair"/>
    <property type="evidence" value="ECO:0007669"/>
    <property type="project" value="InterPro"/>
</dbReference>
<dbReference type="Gene3D" id="3.30.1330.70">
    <property type="entry name" value="Holliday junction resolvase RusA"/>
    <property type="match status" value="1"/>
</dbReference>
<dbReference type="Pfam" id="PF05866">
    <property type="entry name" value="RusA"/>
    <property type="match status" value="1"/>
</dbReference>
<protein>
    <submittedName>
        <fullName evidence="1">Holliday junction resolvase RusA</fullName>
    </submittedName>
</protein>
<dbReference type="AlphaFoldDB" id="C7JFF8"/>
<dbReference type="InterPro" id="IPR036614">
    <property type="entry name" value="RusA-like_sf"/>
</dbReference>
<dbReference type="GO" id="GO:0000287">
    <property type="term" value="F:magnesium ion binding"/>
    <property type="evidence" value="ECO:0007669"/>
    <property type="project" value="InterPro"/>
</dbReference>
<evidence type="ECO:0000313" key="1">
    <source>
        <dbReference type="EMBL" id="BAH98979.1"/>
    </source>
</evidence>
<gene>
    <name evidence="1" type="primary">rusA</name>
    <name evidence="1" type="ordered locus">APA01_08310</name>
</gene>
<reference evidence="1 2" key="1">
    <citation type="journal article" date="2009" name="Nucleic Acids Res.">
        <title>Whole-genome analyses reveal genetic instability of Acetobacter pasteurianus.</title>
        <authorList>
            <person name="Azuma Y."/>
            <person name="Hosoyama A."/>
            <person name="Matsutani M."/>
            <person name="Furuya N."/>
            <person name="Horikawa H."/>
            <person name="Harada T."/>
            <person name="Hirakawa H."/>
            <person name="Kuhara S."/>
            <person name="Matsushita K."/>
            <person name="Fujita N."/>
            <person name="Shirai M."/>
        </authorList>
    </citation>
    <scope>NUCLEOTIDE SEQUENCE [LARGE SCALE GENOMIC DNA]</scope>
    <source>
        <strain evidence="2">NBRC 105184 / IFO 3283-01</strain>
    </source>
</reference>
<dbReference type="KEGG" id="apt:APA01_08310"/>
<dbReference type="GO" id="GO:0006310">
    <property type="term" value="P:DNA recombination"/>
    <property type="evidence" value="ECO:0007669"/>
    <property type="project" value="InterPro"/>
</dbReference>
<dbReference type="Proteomes" id="UP000000948">
    <property type="component" value="Chromosome"/>
</dbReference>